<sequence>MLTVTETKEITLLEFKAWSGGADRLKTIEELGIDEEAEQYIIDNLGESVEDITLNEFLWFEMDGFIEEHEQRIKEEMEAEDDE</sequence>
<proteinExistence type="predicted"/>
<dbReference type="OrthoDB" id="39741at10239"/>
<evidence type="ECO:0000313" key="1">
    <source>
        <dbReference type="EMBL" id="ADJ53060.1"/>
    </source>
</evidence>
<dbReference type="Proteomes" id="UP000000331">
    <property type="component" value="Segment"/>
</dbReference>
<name>D9J0G5_9CAUD</name>
<organism evidence="1 2">
    <name type="scientific">Brochothrix phage A9</name>
    <dbReference type="NCBI Taxonomy" id="857312"/>
    <lineage>
        <taxon>Viruses</taxon>
        <taxon>Duplodnaviria</taxon>
        <taxon>Heunggongvirae</taxon>
        <taxon>Uroviricota</taxon>
        <taxon>Caudoviricetes</taxon>
        <taxon>Herelleviridae</taxon>
        <taxon>Klumppvirus</taxon>
        <taxon>Klumppvirus A9</taxon>
    </lineage>
</organism>
<evidence type="ECO:0000313" key="2">
    <source>
        <dbReference type="Proteomes" id="UP000000331"/>
    </source>
</evidence>
<accession>D9J0G5</accession>
<dbReference type="EMBL" id="HM242243">
    <property type="protein sequence ID" value="ADJ53060.1"/>
    <property type="molecule type" value="Genomic_DNA"/>
</dbReference>
<dbReference type="KEGG" id="vg:10359056"/>
<keyword evidence="2" id="KW-1185">Reference proteome</keyword>
<protein>
    <submittedName>
        <fullName evidence="1">Gp18</fullName>
    </submittedName>
</protein>
<dbReference type="GeneID" id="10359056"/>
<dbReference type="RefSeq" id="YP_004301351.1">
    <property type="nucleotide sequence ID" value="NC_015253.1"/>
</dbReference>
<reference evidence="1 2" key="1">
    <citation type="journal article" date="2010" name="J. Bacteriol.">
        <title>Brochothrix thermosphacta bacteriophages feature heterogeneous and highly mosaic genomes and utilize unique prophage insertion sites.</title>
        <authorList>
            <person name="Kilcher S."/>
            <person name="Loessner M.J."/>
            <person name="Klumpp J."/>
        </authorList>
    </citation>
    <scope>NUCLEOTIDE SEQUENCE [LARGE SCALE GENOMIC DNA]</scope>
</reference>